<dbReference type="Gene3D" id="3.30.420.10">
    <property type="entry name" value="Ribonuclease H-like superfamily/Ribonuclease H"/>
    <property type="match status" value="1"/>
</dbReference>
<organism evidence="2 3">
    <name type="scientific">Paenibacillus sedimenti</name>
    <dbReference type="NCBI Taxonomy" id="2770274"/>
    <lineage>
        <taxon>Bacteria</taxon>
        <taxon>Bacillati</taxon>
        <taxon>Bacillota</taxon>
        <taxon>Bacilli</taxon>
        <taxon>Bacillales</taxon>
        <taxon>Paenibacillaceae</taxon>
        <taxon>Paenibacillus</taxon>
    </lineage>
</organism>
<protein>
    <submittedName>
        <fullName evidence="2">Transposase family protein</fullName>
    </submittedName>
</protein>
<keyword evidence="3" id="KW-1185">Reference proteome</keyword>
<feature type="domain" description="Integrase catalytic" evidence="1">
    <location>
        <begin position="293"/>
        <end position="486"/>
    </location>
</feature>
<gene>
    <name evidence="2" type="ORF">ICC18_27745</name>
</gene>
<reference evidence="2" key="1">
    <citation type="submission" date="2020-09" db="EMBL/GenBank/DDBJ databases">
        <title>Draft Genome Sequence of Paenibacillus sp. WST5.</title>
        <authorList>
            <person name="Bao Z."/>
        </authorList>
    </citation>
    <scope>NUCLEOTIDE SEQUENCE</scope>
    <source>
        <strain evidence="2">WST5</strain>
    </source>
</reference>
<evidence type="ECO:0000259" key="1">
    <source>
        <dbReference type="PROSITE" id="PS50994"/>
    </source>
</evidence>
<comment type="caution">
    <text evidence="2">The sequence shown here is derived from an EMBL/GenBank/DDBJ whole genome shotgun (WGS) entry which is preliminary data.</text>
</comment>
<dbReference type="AlphaFoldDB" id="A0A926KX64"/>
<dbReference type="SUPFAM" id="SSF53098">
    <property type="entry name" value="Ribonuclease H-like"/>
    <property type="match status" value="1"/>
</dbReference>
<name>A0A926KX64_9BACL</name>
<sequence>MMKLNELKVNSKLMYFAKTYIVMSIDPPNVAIKRVDSDGEAISISFSELVLNPSFKASKTMVKRIEKENEQYTAILDNLPEKKRMEISERFEMIKPILVLEKIKEGKFTSYYEFMDHYREYLKSDENVEMLNQTELIGLIAKKYGVSDRTIYRYLTDFRKAAGGDNNRGEEGLVSKAGTGYQYRSDNRKIDLCHPNDPDWVLETIAFRKDEKYIPIIKEVLENHYLTVQKKDKSAVIELIQIKCLKEGLEPLKTETIYKLLGRISDRTKERAREGKRGNEKYDPVERGHANQEALYPLHIVEIDHTPLDLDVIDGESGLVIGRPFLTLGIDVYSRMIWCMYLSFEPPSANRVRKAIQQGVLFKRTKDNYNTTYEWDVFGVPDIIQMDNGSEFNNYKIKRLINETLKSNVRYRPRSTPRYGGTIERLFRTVNSKWIHTLDGTRKSSVADLGEYDPEANAALTLENVREILIRYFTDIYPFETHRGLPLDVENPISRYINGLKKRGYPEFIAEEDEELFKIELLPSEMKPYTRDGVTLENVRYKSPELTHLIDKSKVKYKVKYDDDDISKIYIQLPDSARYIEVGAVNPSADSLKGINRFTYKKIIEITREKNSLKSIPSSQEVLKAKEKLRDDIDRMYKKNRKTRQQTERLGLQVEVKRPEAISSSNSDPTLYELKMMAKKAREKRGLKTNA</sequence>
<dbReference type="PROSITE" id="PS50994">
    <property type="entry name" value="INTEGRASE"/>
    <property type="match status" value="1"/>
</dbReference>
<evidence type="ECO:0000313" key="2">
    <source>
        <dbReference type="EMBL" id="MBD0383873.1"/>
    </source>
</evidence>
<dbReference type="Pfam" id="PF09299">
    <property type="entry name" value="Mu-transpos_C"/>
    <property type="match status" value="1"/>
</dbReference>
<proteinExistence type="predicted"/>
<dbReference type="Proteomes" id="UP000650466">
    <property type="component" value="Unassembled WGS sequence"/>
</dbReference>
<evidence type="ECO:0000313" key="3">
    <source>
        <dbReference type="Proteomes" id="UP000650466"/>
    </source>
</evidence>
<dbReference type="InterPro" id="IPR001584">
    <property type="entry name" value="Integrase_cat-core"/>
</dbReference>
<dbReference type="RefSeq" id="WP_188177646.1">
    <property type="nucleotide sequence ID" value="NZ_JACVVD010000013.1"/>
</dbReference>
<dbReference type="EMBL" id="JACVVD010000013">
    <property type="protein sequence ID" value="MBD0383873.1"/>
    <property type="molecule type" value="Genomic_DNA"/>
</dbReference>
<dbReference type="InterPro" id="IPR036397">
    <property type="entry name" value="RNaseH_sf"/>
</dbReference>
<dbReference type="GO" id="GO:0003676">
    <property type="term" value="F:nucleic acid binding"/>
    <property type="evidence" value="ECO:0007669"/>
    <property type="project" value="InterPro"/>
</dbReference>
<dbReference type="InterPro" id="IPR015378">
    <property type="entry name" value="Transposase-like_Mu_C"/>
</dbReference>
<dbReference type="InterPro" id="IPR012337">
    <property type="entry name" value="RNaseH-like_sf"/>
</dbReference>
<accession>A0A926KX64</accession>
<dbReference type="GO" id="GO:0015074">
    <property type="term" value="P:DNA integration"/>
    <property type="evidence" value="ECO:0007669"/>
    <property type="project" value="InterPro"/>
</dbReference>